<protein>
    <submittedName>
        <fullName evidence="1">Retrovirus-related Pol polyprotein from transposon opus</fullName>
    </submittedName>
</protein>
<dbReference type="AlphaFoldDB" id="A0AAV4EBW3"/>
<comment type="caution">
    <text evidence="1">The sequence shown here is derived from an EMBL/GenBank/DDBJ whole genome shotgun (WGS) entry which is preliminary data.</text>
</comment>
<sequence>MAETISRYKHYSTFHLKSAYNQIPLKESDKEYTASEACGPENHAADALSRATCGAASCDNLRHLHEALSHPGVTRMIHFVRAKNLPYSVEEVKKMTSGCPVCSEIKPRFYRPKQTPNLIKST</sequence>
<dbReference type="InterPro" id="IPR043502">
    <property type="entry name" value="DNA/RNA_pol_sf"/>
</dbReference>
<gene>
    <name evidence="1" type="ORF">ElyMa_003469600</name>
</gene>
<evidence type="ECO:0000313" key="1">
    <source>
        <dbReference type="EMBL" id="GFR57986.1"/>
    </source>
</evidence>
<proteinExistence type="predicted"/>
<dbReference type="Proteomes" id="UP000762676">
    <property type="component" value="Unassembled WGS sequence"/>
</dbReference>
<evidence type="ECO:0000313" key="2">
    <source>
        <dbReference type="Proteomes" id="UP000762676"/>
    </source>
</evidence>
<name>A0AAV4EBW3_9GAST</name>
<keyword evidence="2" id="KW-1185">Reference proteome</keyword>
<accession>A0AAV4EBW3</accession>
<dbReference type="SUPFAM" id="SSF56672">
    <property type="entry name" value="DNA/RNA polymerases"/>
    <property type="match status" value="1"/>
</dbReference>
<dbReference type="EMBL" id="BMAT01007122">
    <property type="protein sequence ID" value="GFR57986.1"/>
    <property type="molecule type" value="Genomic_DNA"/>
</dbReference>
<organism evidence="1 2">
    <name type="scientific">Elysia marginata</name>
    <dbReference type="NCBI Taxonomy" id="1093978"/>
    <lineage>
        <taxon>Eukaryota</taxon>
        <taxon>Metazoa</taxon>
        <taxon>Spiralia</taxon>
        <taxon>Lophotrochozoa</taxon>
        <taxon>Mollusca</taxon>
        <taxon>Gastropoda</taxon>
        <taxon>Heterobranchia</taxon>
        <taxon>Euthyneura</taxon>
        <taxon>Panpulmonata</taxon>
        <taxon>Sacoglossa</taxon>
        <taxon>Placobranchoidea</taxon>
        <taxon>Plakobranchidae</taxon>
        <taxon>Elysia</taxon>
    </lineage>
</organism>
<reference evidence="1 2" key="1">
    <citation type="journal article" date="2021" name="Elife">
        <title>Chloroplast acquisition without the gene transfer in kleptoplastic sea slugs, Plakobranchus ocellatus.</title>
        <authorList>
            <person name="Maeda T."/>
            <person name="Takahashi S."/>
            <person name="Yoshida T."/>
            <person name="Shimamura S."/>
            <person name="Takaki Y."/>
            <person name="Nagai Y."/>
            <person name="Toyoda A."/>
            <person name="Suzuki Y."/>
            <person name="Arimoto A."/>
            <person name="Ishii H."/>
            <person name="Satoh N."/>
            <person name="Nishiyama T."/>
            <person name="Hasebe M."/>
            <person name="Maruyama T."/>
            <person name="Minagawa J."/>
            <person name="Obokata J."/>
            <person name="Shigenobu S."/>
        </authorList>
    </citation>
    <scope>NUCLEOTIDE SEQUENCE [LARGE SCALE GENOMIC DNA]</scope>
</reference>